<evidence type="ECO:0000313" key="6">
    <source>
        <dbReference type="EMBL" id="QPH52854.1"/>
    </source>
</evidence>
<evidence type="ECO:0000256" key="2">
    <source>
        <dbReference type="ARBA" id="ARBA00022692"/>
    </source>
</evidence>
<feature type="transmembrane region" description="Helical" evidence="5">
    <location>
        <begin position="227"/>
        <end position="248"/>
    </location>
</feature>
<keyword evidence="2 5" id="KW-0812">Transmembrane</keyword>
<feature type="transmembrane region" description="Helical" evidence="5">
    <location>
        <begin position="196"/>
        <end position="215"/>
    </location>
</feature>
<sequence length="283" mass="29194">MLIEVFLPLSLAFIMFSLGLGLMPADFARVARMPKAFLIGAVAQVALLPLIAFLLLQVFELPPELAVGVMILAYAPGGVTSNIITKLAGGAVALSVSLTAVVSLLSVVTVPLLVAFAVDWFLGEAAPEVNVTSLALSMFALTAVPVSLGVGLRALAPGFGVRFERVASRIATVLFVIIIVGALAANWGVFVENLPVLGPLLIVLNAVMLAVGYALARGGGLETKERIAIAIEAGVQNGTLGITVGALIGGGSVIGPFSLASGVYGITMYFVALPFVLWVRRRG</sequence>
<protein>
    <submittedName>
        <fullName evidence="6">Bile acid:sodium symporter family protein</fullName>
    </submittedName>
</protein>
<evidence type="ECO:0000256" key="4">
    <source>
        <dbReference type="ARBA" id="ARBA00023136"/>
    </source>
</evidence>
<proteinExistence type="predicted"/>
<feature type="transmembrane region" description="Helical" evidence="5">
    <location>
        <begin position="254"/>
        <end position="279"/>
    </location>
</feature>
<evidence type="ECO:0000256" key="5">
    <source>
        <dbReference type="SAM" id="Phobius"/>
    </source>
</evidence>
<name>A0A7S9LPG7_9RHOB</name>
<evidence type="ECO:0000256" key="1">
    <source>
        <dbReference type="ARBA" id="ARBA00004141"/>
    </source>
</evidence>
<feature type="transmembrane region" description="Helical" evidence="5">
    <location>
        <begin position="96"/>
        <end position="122"/>
    </location>
</feature>
<dbReference type="EMBL" id="CP064942">
    <property type="protein sequence ID" value="QPH52854.1"/>
    <property type="molecule type" value="Genomic_DNA"/>
</dbReference>
<gene>
    <name evidence="6" type="ORF">I0K15_13685</name>
</gene>
<evidence type="ECO:0000313" key="7">
    <source>
        <dbReference type="Proteomes" id="UP000594800"/>
    </source>
</evidence>
<comment type="subcellular location">
    <subcellularLocation>
        <location evidence="1">Membrane</location>
        <topology evidence="1">Multi-pass membrane protein</topology>
    </subcellularLocation>
</comment>
<feature type="transmembrane region" description="Helical" evidence="5">
    <location>
        <begin position="6"/>
        <end position="25"/>
    </location>
</feature>
<keyword evidence="7" id="KW-1185">Reference proteome</keyword>
<dbReference type="KEGG" id="poz:I0K15_13685"/>
<dbReference type="PANTHER" id="PTHR10361:SF24">
    <property type="entry name" value="P3 PROTEIN"/>
    <property type="match status" value="1"/>
</dbReference>
<dbReference type="Pfam" id="PF01758">
    <property type="entry name" value="SBF"/>
    <property type="match status" value="1"/>
</dbReference>
<dbReference type="PANTHER" id="PTHR10361">
    <property type="entry name" value="SODIUM-BILE ACID COTRANSPORTER"/>
    <property type="match status" value="1"/>
</dbReference>
<feature type="transmembrane region" description="Helical" evidence="5">
    <location>
        <begin position="134"/>
        <end position="155"/>
    </location>
</feature>
<evidence type="ECO:0000256" key="3">
    <source>
        <dbReference type="ARBA" id="ARBA00022989"/>
    </source>
</evidence>
<dbReference type="RefSeq" id="WP_196102065.1">
    <property type="nucleotide sequence ID" value="NZ_CP064942.1"/>
</dbReference>
<keyword evidence="4 5" id="KW-0472">Membrane</keyword>
<feature type="transmembrane region" description="Helical" evidence="5">
    <location>
        <begin position="65"/>
        <end position="84"/>
    </location>
</feature>
<feature type="transmembrane region" description="Helical" evidence="5">
    <location>
        <begin position="37"/>
        <end position="59"/>
    </location>
</feature>
<dbReference type="Proteomes" id="UP000594800">
    <property type="component" value="Chromosome"/>
</dbReference>
<feature type="transmembrane region" description="Helical" evidence="5">
    <location>
        <begin position="167"/>
        <end position="190"/>
    </location>
</feature>
<dbReference type="Gene3D" id="1.20.1530.20">
    <property type="match status" value="1"/>
</dbReference>
<dbReference type="InterPro" id="IPR038770">
    <property type="entry name" value="Na+/solute_symporter_sf"/>
</dbReference>
<reference evidence="6 7" key="1">
    <citation type="submission" date="2020-11" db="EMBL/GenBank/DDBJ databases">
        <title>Description of Pontivivens ytuae sp. nov. isolated from deep sea sediment of Mariana Trench.</title>
        <authorList>
            <person name="Wang Z."/>
            <person name="Sun Q.-L."/>
            <person name="Xu X.-D."/>
            <person name="Tang Y.-Z."/>
            <person name="Zhang J."/>
        </authorList>
    </citation>
    <scope>NUCLEOTIDE SEQUENCE [LARGE SCALE GENOMIC DNA]</scope>
    <source>
        <strain evidence="6 7">MT2928</strain>
    </source>
</reference>
<keyword evidence="3 5" id="KW-1133">Transmembrane helix</keyword>
<dbReference type="GO" id="GO:0016020">
    <property type="term" value="C:membrane"/>
    <property type="evidence" value="ECO:0007669"/>
    <property type="project" value="UniProtKB-SubCell"/>
</dbReference>
<dbReference type="InterPro" id="IPR004710">
    <property type="entry name" value="Bilac:Na_transpt"/>
</dbReference>
<accession>A0A7S9LPG7</accession>
<dbReference type="InterPro" id="IPR002657">
    <property type="entry name" value="BilAc:Na_symport/Acr3"/>
</dbReference>
<dbReference type="AlphaFoldDB" id="A0A7S9LPG7"/>
<organism evidence="6 7">
    <name type="scientific">Pontivivens ytuae</name>
    <dbReference type="NCBI Taxonomy" id="2789856"/>
    <lineage>
        <taxon>Bacteria</taxon>
        <taxon>Pseudomonadati</taxon>
        <taxon>Pseudomonadota</taxon>
        <taxon>Alphaproteobacteria</taxon>
        <taxon>Rhodobacterales</taxon>
        <taxon>Paracoccaceae</taxon>
        <taxon>Pontivivens</taxon>
    </lineage>
</organism>